<organism evidence="3 4">
    <name type="scientific">Pendulispora brunnea</name>
    <dbReference type="NCBI Taxonomy" id="2905690"/>
    <lineage>
        <taxon>Bacteria</taxon>
        <taxon>Pseudomonadati</taxon>
        <taxon>Myxococcota</taxon>
        <taxon>Myxococcia</taxon>
        <taxon>Myxococcales</taxon>
        <taxon>Sorangiineae</taxon>
        <taxon>Pendulisporaceae</taxon>
        <taxon>Pendulispora</taxon>
    </lineage>
</organism>
<dbReference type="RefSeq" id="WP_394843185.1">
    <property type="nucleotide sequence ID" value="NZ_CP089982.1"/>
</dbReference>
<evidence type="ECO:0000259" key="2">
    <source>
        <dbReference type="Pfam" id="PF02709"/>
    </source>
</evidence>
<dbReference type="InterPro" id="IPR003859">
    <property type="entry name" value="Galactosyl_T"/>
</dbReference>
<dbReference type="SUPFAM" id="SSF53448">
    <property type="entry name" value="Nucleotide-diphospho-sugar transferases"/>
    <property type="match status" value="1"/>
</dbReference>
<dbReference type="Gene3D" id="3.90.550.10">
    <property type="entry name" value="Spore Coat Polysaccharide Biosynthesis Protein SpsA, Chain A"/>
    <property type="match status" value="1"/>
</dbReference>
<evidence type="ECO:0000313" key="3">
    <source>
        <dbReference type="EMBL" id="WXA92581.1"/>
    </source>
</evidence>
<keyword evidence="1" id="KW-0808">Transferase</keyword>
<evidence type="ECO:0000256" key="1">
    <source>
        <dbReference type="ARBA" id="ARBA00022679"/>
    </source>
</evidence>
<accession>A0ABZ2K1H2</accession>
<evidence type="ECO:0000313" key="4">
    <source>
        <dbReference type="Proteomes" id="UP001379533"/>
    </source>
</evidence>
<protein>
    <recommendedName>
        <fullName evidence="2">Galactosyltransferase C-terminal domain-containing protein</fullName>
    </recommendedName>
</protein>
<gene>
    <name evidence="3" type="ORF">LZC95_39810</name>
</gene>
<dbReference type="PANTHER" id="PTHR19300">
    <property type="entry name" value="BETA-1,4-GALACTOSYLTRANSFERASE"/>
    <property type="match status" value="1"/>
</dbReference>
<reference evidence="3 4" key="1">
    <citation type="submission" date="2021-12" db="EMBL/GenBank/DDBJ databases">
        <title>Discovery of the Pendulisporaceae a myxobacterial family with distinct sporulation behavior and unique specialized metabolism.</title>
        <authorList>
            <person name="Garcia R."/>
            <person name="Popoff A."/>
            <person name="Bader C.D."/>
            <person name="Loehr J."/>
            <person name="Walesch S."/>
            <person name="Walt C."/>
            <person name="Boldt J."/>
            <person name="Bunk B."/>
            <person name="Haeckl F.J.F.P.J."/>
            <person name="Gunesch A.P."/>
            <person name="Birkelbach J."/>
            <person name="Nuebel U."/>
            <person name="Pietschmann T."/>
            <person name="Bach T."/>
            <person name="Mueller R."/>
        </authorList>
    </citation>
    <scope>NUCLEOTIDE SEQUENCE [LARGE SCALE GENOMIC DNA]</scope>
    <source>
        <strain evidence="3 4">MSr12523</strain>
    </source>
</reference>
<name>A0ABZ2K1H2_9BACT</name>
<sequence length="394" mass="44167">MSRSIPLDRGILATAVADSVVVASDPDVKTANRTYWERSQPWTLAVVDAIRNHANSTIRALGEHLAAEPTAPGHYFDLKAALLESGSSSQDLFEKAWQAECVSRVGYHLGVKYERQVLPVSASELKNVAPRRAGSGRPPVVTVIIPFRDRDTHGTRLRNLFACLLALQDQSVARDEYRVVVIESDRSARWRDAVEPYVDEYLFAPKAGAFNRSWAINVAVVNAADDSELLCILDGDVLVDRDYIARNVARLQLPGTGAHLTYRDMSCLDEVATSAAIRQRIHEGTPDVDVDRLRAFRIRRPPSCSLWLRTEAFRRIGGFDERYEGWGGEDNDFFFRLHLAVPFDTFDDWLLHMHHPPAATLIAGGQKVNARIPWCSWRPEGPIGQRDRFAEEAP</sequence>
<dbReference type="EMBL" id="CP089982">
    <property type="protein sequence ID" value="WXA92581.1"/>
    <property type="molecule type" value="Genomic_DNA"/>
</dbReference>
<dbReference type="Proteomes" id="UP001379533">
    <property type="component" value="Chromosome"/>
</dbReference>
<feature type="domain" description="Galactosyltransferase C-terminal" evidence="2">
    <location>
        <begin position="305"/>
        <end position="339"/>
    </location>
</feature>
<keyword evidence="4" id="KW-1185">Reference proteome</keyword>
<dbReference type="InterPro" id="IPR027791">
    <property type="entry name" value="Galactosyl_T_C"/>
</dbReference>
<dbReference type="InterPro" id="IPR029044">
    <property type="entry name" value="Nucleotide-diphossugar_trans"/>
</dbReference>
<proteinExistence type="predicted"/>
<dbReference type="Pfam" id="PF02709">
    <property type="entry name" value="Glyco_transf_7C"/>
    <property type="match status" value="1"/>
</dbReference>
<dbReference type="PANTHER" id="PTHR19300:SF57">
    <property type="entry name" value="BETA-1,4-N-ACETYLGALACTOSAMINYLTRANSFERASE"/>
    <property type="match status" value="1"/>
</dbReference>